<dbReference type="Pfam" id="PF24676">
    <property type="entry name" value="DUF7656"/>
    <property type="match status" value="1"/>
</dbReference>
<dbReference type="CDD" id="cd00882">
    <property type="entry name" value="Ras_like_GTPase"/>
    <property type="match status" value="1"/>
</dbReference>
<dbReference type="InterPro" id="IPR027417">
    <property type="entry name" value="P-loop_NTPase"/>
</dbReference>
<dbReference type="Gene3D" id="3.40.50.300">
    <property type="entry name" value="P-loop containing nucleotide triphosphate hydrolases"/>
    <property type="match status" value="1"/>
</dbReference>
<dbReference type="PANTHER" id="PTHR32046:SF11">
    <property type="entry name" value="IMMUNE-ASSOCIATED NUCLEOTIDE-BINDING PROTEIN 10-LIKE"/>
    <property type="match status" value="1"/>
</dbReference>
<dbReference type="STRING" id="329884.A0A4V5NJ03"/>
<proteinExistence type="predicted"/>
<dbReference type="InterPro" id="IPR056073">
    <property type="entry name" value="DUF7656"/>
</dbReference>
<reference evidence="5 6" key="1">
    <citation type="submission" date="2017-03" db="EMBL/GenBank/DDBJ databases">
        <title>Genomes of endolithic fungi from Antarctica.</title>
        <authorList>
            <person name="Coleine C."/>
            <person name="Masonjones S."/>
            <person name="Stajich J.E."/>
        </authorList>
    </citation>
    <scope>NUCLEOTIDE SEQUENCE [LARGE SCALE GENOMIC DNA]</scope>
    <source>
        <strain evidence="5 6">CCFEE 5184</strain>
    </source>
</reference>
<evidence type="ECO:0000259" key="3">
    <source>
        <dbReference type="Pfam" id="PF24676"/>
    </source>
</evidence>
<name>A0A4V5NJ03_9PEZI</name>
<feature type="region of interest" description="Disordered" evidence="2">
    <location>
        <begin position="1056"/>
        <end position="1095"/>
    </location>
</feature>
<comment type="caution">
    <text evidence="5">The sequence shown here is derived from an EMBL/GenBank/DDBJ whole genome shotgun (WGS) entry which is preliminary data.</text>
</comment>
<dbReference type="Proteomes" id="UP000309340">
    <property type="component" value="Unassembled WGS sequence"/>
</dbReference>
<dbReference type="PANTHER" id="PTHR32046">
    <property type="entry name" value="G DOMAIN-CONTAINING PROTEIN"/>
    <property type="match status" value="1"/>
</dbReference>
<dbReference type="SUPFAM" id="SSF52540">
    <property type="entry name" value="P-loop containing nucleoside triphosphate hydrolases"/>
    <property type="match status" value="1"/>
</dbReference>
<dbReference type="InterPro" id="IPR025662">
    <property type="entry name" value="Sigma_54_int_dom_ATP-bd_1"/>
</dbReference>
<dbReference type="Pfam" id="PF26633">
    <property type="entry name" value="DUF8206"/>
    <property type="match status" value="1"/>
</dbReference>
<dbReference type="OrthoDB" id="8954335at2759"/>
<organism evidence="5 6">
    <name type="scientific">Friedmanniomyces simplex</name>
    <dbReference type="NCBI Taxonomy" id="329884"/>
    <lineage>
        <taxon>Eukaryota</taxon>
        <taxon>Fungi</taxon>
        <taxon>Dikarya</taxon>
        <taxon>Ascomycota</taxon>
        <taxon>Pezizomycotina</taxon>
        <taxon>Dothideomycetes</taxon>
        <taxon>Dothideomycetidae</taxon>
        <taxon>Mycosphaerellales</taxon>
        <taxon>Teratosphaeriaceae</taxon>
        <taxon>Friedmanniomyces</taxon>
    </lineage>
</organism>
<evidence type="ECO:0000313" key="5">
    <source>
        <dbReference type="EMBL" id="TKA78719.1"/>
    </source>
</evidence>
<dbReference type="EMBL" id="NAJQ01000106">
    <property type="protein sequence ID" value="TKA78719.1"/>
    <property type="molecule type" value="Genomic_DNA"/>
</dbReference>
<evidence type="ECO:0000313" key="6">
    <source>
        <dbReference type="Proteomes" id="UP000309340"/>
    </source>
</evidence>
<dbReference type="PROSITE" id="PS00675">
    <property type="entry name" value="SIGMA54_INTERACT_1"/>
    <property type="match status" value="1"/>
</dbReference>
<feature type="domain" description="DUF7656" evidence="3">
    <location>
        <begin position="250"/>
        <end position="346"/>
    </location>
</feature>
<gene>
    <name evidence="5" type="ORF">B0A55_04535</name>
</gene>
<keyword evidence="1" id="KW-0175">Coiled coil</keyword>
<evidence type="ECO:0000259" key="4">
    <source>
        <dbReference type="Pfam" id="PF26633"/>
    </source>
</evidence>
<feature type="domain" description="DUF8206" evidence="4">
    <location>
        <begin position="788"/>
        <end position="867"/>
    </location>
</feature>
<keyword evidence="6" id="KW-1185">Reference proteome</keyword>
<feature type="coiled-coil region" evidence="1">
    <location>
        <begin position="891"/>
        <end position="918"/>
    </location>
</feature>
<sequence>MVAGVEWGSKSVISVRLPATPAESASADHDLQIIFATFASAIEALTGAGPRNSGDLPRVDMASQAEITAYSDMFEENDGILLEDFQEAYEFLQMIPLHVKSENGGRGWPIVYSLLPVEMLGNFLPVQTPQMRQIYYPAPDILDSFFGLFDDYLSCERRLDDHQSSLLTNAQYLPPNGQHALRDRLRKLLIAKQRFRDDFARTFSDAKSGYADPGALRQILEQYQRGDLSPQQIGDVSMSNGEALIFVQTAVTAGALYVGHNGVRLESVLPNHPRSEAYVFYFSAAALKDTMWKPNLDLLFELLRNRSPDIVVAVVDCEPAFGTLDKVRIAQYQAGQEAVQDLFAYRSFMADKCFAECDEQTLETQDIKPPIQRRHVTIACPGTKCSVAKVHEWLCPRCMAPAEYGYSDQYIYCGCGRSLYGNYVFKCSSEMHGSHYTPYDSQQLLRLLNGLVQTNYLNILILGETGVGKSTFINAMVNYLEFESLDEAIDAEKLNYVIPCSFATQIMDRANPNRPIEEKRIKIGARDDERDGSKGDSATQKTTVYPVTFHSGESTLTVRLIDTPGIGDSRGVDADRQNMADILSTLSGYDTVHGILILLKSNNARLTVTFRYCIKELLTHLHHNAAANMAFGFTNTRISNYTPGDTYGPLKALLDQHPDVGLELVTPTTYCFDSESFRYLAAHKSGVTMPNKLDFDRSWSQSRQETIRLIEHFQAIPPHEVKNTISLNGARQLIVELTKPLAEISQLINTNIQLSEDQVEALKDTRIKGDELRNMLHVQKVQMNSEPLSMPRTVCGDTACLEVRDDGKGQNTMVIIYKQHCHPACYLDDVQVDVMAHPGLIGCAAFSGNYCMNCRHHWQQHLHILYELHEETVTVIDSGIQQQLANHADDVTLKQTAIAQLEERVSEYRQEREIIRDAAAKFCVFLKNNSLAPYNDALIAYLDFLIKEEQAKVQAGGNDIRLLSLTQERHKHQEAIEVITRNMDSKAVWNDLSEGGVDRMVQGLYNLKHFGDNLRNLKQGIVTAHEATYRERPYTVKRRNQPRTMVRVVERRPTNRASYYGQGGAPMQTAGGAPSAMPRGRPTPQAGSNPGGITSILKRGWKMGFS</sequence>
<protein>
    <submittedName>
        <fullName evidence="5">Uncharacterized protein</fullName>
    </submittedName>
</protein>
<evidence type="ECO:0000256" key="1">
    <source>
        <dbReference type="SAM" id="Coils"/>
    </source>
</evidence>
<evidence type="ECO:0000256" key="2">
    <source>
        <dbReference type="SAM" id="MobiDB-lite"/>
    </source>
</evidence>
<dbReference type="AlphaFoldDB" id="A0A4V5NJ03"/>
<accession>A0A4V5NJ03</accession>
<dbReference type="InterPro" id="IPR058519">
    <property type="entry name" value="DUF8206"/>
</dbReference>